<keyword evidence="1" id="KW-0472">Membrane</keyword>
<protein>
    <submittedName>
        <fullName evidence="2">Uncharacterized protein</fullName>
    </submittedName>
</protein>
<dbReference type="EMBL" id="AGNL01046156">
    <property type="protein sequence ID" value="EJK48196.1"/>
    <property type="molecule type" value="Genomic_DNA"/>
</dbReference>
<feature type="transmembrane region" description="Helical" evidence="1">
    <location>
        <begin position="114"/>
        <end position="135"/>
    </location>
</feature>
<keyword evidence="1" id="KW-0812">Transmembrane</keyword>
<organism evidence="2 3">
    <name type="scientific">Thalassiosira oceanica</name>
    <name type="common">Marine diatom</name>
    <dbReference type="NCBI Taxonomy" id="159749"/>
    <lineage>
        <taxon>Eukaryota</taxon>
        <taxon>Sar</taxon>
        <taxon>Stramenopiles</taxon>
        <taxon>Ochrophyta</taxon>
        <taxon>Bacillariophyta</taxon>
        <taxon>Coscinodiscophyceae</taxon>
        <taxon>Thalassiosirophycidae</taxon>
        <taxon>Thalassiosirales</taxon>
        <taxon>Thalassiosiraceae</taxon>
        <taxon>Thalassiosira</taxon>
    </lineage>
</organism>
<gene>
    <name evidence="2" type="ORF">THAOC_33030</name>
</gene>
<keyword evidence="3" id="KW-1185">Reference proteome</keyword>
<dbReference type="eggNOG" id="ENOG502QZ9S">
    <property type="taxonomic scope" value="Eukaryota"/>
</dbReference>
<sequence length="276" mass="27615">MSSYQASTTRINDEHDAFAVNSGLANSGRGEGTTTPELVAKFRFLNVSASLAVLLFHTLGLLLNPIRLALLLTSPARVLLESAAAALALALLAVEGRVPVLAERVLRRVDLDAAAGRAAALAAVGACIITSSYLARGGGAGAIAAADPLGPAIGGGGADGAAIIAGNYTAANATDGSDGLGGEDDPLAGPPQPSGHVVAAVIQCALLSPTALIVLAAAAYTVRTMVVHADFAAHRHYDLAAGRTDGVLTPTGESGRRTWTASLGQLGGGGYQTVEY</sequence>
<evidence type="ECO:0000313" key="3">
    <source>
        <dbReference type="Proteomes" id="UP000266841"/>
    </source>
</evidence>
<name>K0RH48_THAOC</name>
<comment type="caution">
    <text evidence="2">The sequence shown here is derived from an EMBL/GenBank/DDBJ whole genome shotgun (WGS) entry which is preliminary data.</text>
</comment>
<proteinExistence type="predicted"/>
<evidence type="ECO:0000256" key="1">
    <source>
        <dbReference type="SAM" id="Phobius"/>
    </source>
</evidence>
<feature type="transmembrane region" description="Helical" evidence="1">
    <location>
        <begin position="197"/>
        <end position="220"/>
    </location>
</feature>
<feature type="transmembrane region" description="Helical" evidence="1">
    <location>
        <begin position="83"/>
        <end position="102"/>
    </location>
</feature>
<dbReference type="AlphaFoldDB" id="K0RH48"/>
<dbReference type="OMA" id="QWRAYSH"/>
<evidence type="ECO:0000313" key="2">
    <source>
        <dbReference type="EMBL" id="EJK48196.1"/>
    </source>
</evidence>
<dbReference type="Proteomes" id="UP000266841">
    <property type="component" value="Unassembled WGS sequence"/>
</dbReference>
<feature type="transmembrane region" description="Helical" evidence="1">
    <location>
        <begin position="44"/>
        <end position="63"/>
    </location>
</feature>
<reference evidence="2 3" key="1">
    <citation type="journal article" date="2012" name="Genome Biol.">
        <title>Genome and low-iron response of an oceanic diatom adapted to chronic iron limitation.</title>
        <authorList>
            <person name="Lommer M."/>
            <person name="Specht M."/>
            <person name="Roy A.S."/>
            <person name="Kraemer L."/>
            <person name="Andreson R."/>
            <person name="Gutowska M.A."/>
            <person name="Wolf J."/>
            <person name="Bergner S.V."/>
            <person name="Schilhabel M.B."/>
            <person name="Klostermeier U.C."/>
            <person name="Beiko R.G."/>
            <person name="Rosenstiel P."/>
            <person name="Hippler M."/>
            <person name="Laroche J."/>
        </authorList>
    </citation>
    <scope>NUCLEOTIDE SEQUENCE [LARGE SCALE GENOMIC DNA]</scope>
    <source>
        <strain evidence="2 3">CCMP1005</strain>
    </source>
</reference>
<accession>K0RH48</accession>
<keyword evidence="1" id="KW-1133">Transmembrane helix</keyword>